<dbReference type="Pfam" id="PF00884">
    <property type="entry name" value="Sulfatase"/>
    <property type="match status" value="1"/>
</dbReference>
<feature type="transmembrane region" description="Helical" evidence="8">
    <location>
        <begin position="159"/>
        <end position="180"/>
    </location>
</feature>
<name>A0A1N6SAZ7_9GAMM</name>
<organism evidence="11 12">
    <name type="scientific">Marinobacterium stanieri</name>
    <dbReference type="NCBI Taxonomy" id="49186"/>
    <lineage>
        <taxon>Bacteria</taxon>
        <taxon>Pseudomonadati</taxon>
        <taxon>Pseudomonadota</taxon>
        <taxon>Gammaproteobacteria</taxon>
        <taxon>Oceanospirillales</taxon>
        <taxon>Oceanospirillaceae</taxon>
        <taxon>Marinobacterium</taxon>
    </lineage>
</organism>
<evidence type="ECO:0000259" key="9">
    <source>
        <dbReference type="Pfam" id="PF00884"/>
    </source>
</evidence>
<dbReference type="EMBL" id="FTMN01000004">
    <property type="protein sequence ID" value="SIQ38239.1"/>
    <property type="molecule type" value="Genomic_DNA"/>
</dbReference>
<dbReference type="STRING" id="49186.SAMN05421647_104146"/>
<evidence type="ECO:0000313" key="12">
    <source>
        <dbReference type="Proteomes" id="UP000186895"/>
    </source>
</evidence>
<keyword evidence="4 11" id="KW-0808">Transferase</keyword>
<dbReference type="PANTHER" id="PTHR30443">
    <property type="entry name" value="INNER MEMBRANE PROTEIN"/>
    <property type="match status" value="1"/>
</dbReference>
<feature type="transmembrane region" description="Helical" evidence="8">
    <location>
        <begin position="125"/>
        <end position="147"/>
    </location>
</feature>
<feature type="domain" description="Phosphoethanolamine transferase N-terminal" evidence="10">
    <location>
        <begin position="65"/>
        <end position="212"/>
    </location>
</feature>
<comment type="subcellular location">
    <subcellularLocation>
        <location evidence="1">Cell inner membrane</location>
        <topology evidence="1">Multi-pass membrane protein</topology>
    </subcellularLocation>
</comment>
<dbReference type="GO" id="GO:0005886">
    <property type="term" value="C:plasma membrane"/>
    <property type="evidence" value="ECO:0007669"/>
    <property type="project" value="UniProtKB-SubCell"/>
</dbReference>
<accession>A0A1N6SAZ7</accession>
<dbReference type="NCBIfam" id="NF028537">
    <property type="entry name" value="P_eth_NH2_trans"/>
    <property type="match status" value="1"/>
</dbReference>
<keyword evidence="7 8" id="KW-0472">Membrane</keyword>
<gene>
    <name evidence="11" type="ORF">SAMN05421647_104146</name>
</gene>
<dbReference type="InterPro" id="IPR040423">
    <property type="entry name" value="PEA_transferase"/>
</dbReference>
<dbReference type="Gene3D" id="3.40.720.10">
    <property type="entry name" value="Alkaline Phosphatase, subunit A"/>
    <property type="match status" value="1"/>
</dbReference>
<keyword evidence="3" id="KW-0997">Cell inner membrane</keyword>
<proteinExistence type="predicted"/>
<dbReference type="SUPFAM" id="SSF53649">
    <property type="entry name" value="Alkaline phosphatase-like"/>
    <property type="match status" value="1"/>
</dbReference>
<dbReference type="RefSeq" id="WP_076462753.1">
    <property type="nucleotide sequence ID" value="NZ_FTMN01000004.1"/>
</dbReference>
<feature type="transmembrane region" description="Helical" evidence="8">
    <location>
        <begin position="54"/>
        <end position="77"/>
    </location>
</feature>
<evidence type="ECO:0000256" key="1">
    <source>
        <dbReference type="ARBA" id="ARBA00004429"/>
    </source>
</evidence>
<dbReference type="InterPro" id="IPR012549">
    <property type="entry name" value="EptA-like_N"/>
</dbReference>
<evidence type="ECO:0000259" key="10">
    <source>
        <dbReference type="Pfam" id="PF08019"/>
    </source>
</evidence>
<keyword evidence="12" id="KW-1185">Reference proteome</keyword>
<dbReference type="GO" id="GO:0016776">
    <property type="term" value="F:phosphotransferase activity, phosphate group as acceptor"/>
    <property type="evidence" value="ECO:0007669"/>
    <property type="project" value="TreeGrafter"/>
</dbReference>
<evidence type="ECO:0000256" key="8">
    <source>
        <dbReference type="SAM" id="Phobius"/>
    </source>
</evidence>
<dbReference type="CDD" id="cd16017">
    <property type="entry name" value="LptA"/>
    <property type="match status" value="1"/>
</dbReference>
<feature type="transmembrane region" description="Helical" evidence="8">
    <location>
        <begin position="20"/>
        <end position="42"/>
    </location>
</feature>
<dbReference type="InterPro" id="IPR000917">
    <property type="entry name" value="Sulfatase_N"/>
</dbReference>
<dbReference type="eggNOG" id="COG2194">
    <property type="taxonomic scope" value="Bacteria"/>
</dbReference>
<sequence>MRSTFSILSRLQPGKALHPVVFSLLLTLLLCLVYNGPLWRLILDQPYSNELNRWLFSAAFLSFMAAVIQLFIGLLAWPWLIKPVAVALLLSAAAINYFMESYGILIDKTMVQNLFETDVAEASDLINTDLLLHLFFKGVIPAALVLLIPLQRVSVKSQLVAQCLNLLVAGMLIGLNLSALNKEYASLFRNHREIRNLAVPSNYLYYTSRYLAGAYEPEQKTFTSLGTDAIKQPAPNGKPDLLVVVLGETARSQNFALNGYAADTNPTLSKRPVVSFSNVSACGTSTAVSVPCMFSLMTQSGYKEGKARYQSNVLDILQQAGIRVLWRDNNSGCKGVCDRVPNQTPRQFNADADCDGSECYDPQMLNGLQNWLKQSPQSTVIVLHQKGSHGPAYYKRVPGEFQHFAPTCTSNQLQDCSQQAITNAYDNTIRYTDYFLDRVIAFLQQQDAEYNTAMLYISDHGESLGENNLYLHGMPWLLAPEEQKKVPMITWLSTTYQQSHGLNTECLATQKDRALSHDYLTHSLLGLVKVSTQVYDPRLDLFDTCRSSAATSERLAHNPASASESAQGS</sequence>
<keyword evidence="6 8" id="KW-1133">Transmembrane helix</keyword>
<feature type="transmembrane region" description="Helical" evidence="8">
    <location>
        <begin position="84"/>
        <end position="105"/>
    </location>
</feature>
<evidence type="ECO:0000256" key="7">
    <source>
        <dbReference type="ARBA" id="ARBA00023136"/>
    </source>
</evidence>
<evidence type="ECO:0000256" key="3">
    <source>
        <dbReference type="ARBA" id="ARBA00022519"/>
    </source>
</evidence>
<dbReference type="InterPro" id="IPR058130">
    <property type="entry name" value="PEA_transf_C"/>
</dbReference>
<evidence type="ECO:0000256" key="2">
    <source>
        <dbReference type="ARBA" id="ARBA00022475"/>
    </source>
</evidence>
<feature type="domain" description="Sulfatase N-terminal" evidence="9">
    <location>
        <begin position="242"/>
        <end position="529"/>
    </location>
</feature>
<dbReference type="PANTHER" id="PTHR30443:SF0">
    <property type="entry name" value="PHOSPHOETHANOLAMINE TRANSFERASE EPTA"/>
    <property type="match status" value="1"/>
</dbReference>
<evidence type="ECO:0000256" key="5">
    <source>
        <dbReference type="ARBA" id="ARBA00022692"/>
    </source>
</evidence>
<evidence type="ECO:0000313" key="11">
    <source>
        <dbReference type="EMBL" id="SIQ38239.1"/>
    </source>
</evidence>
<protein>
    <submittedName>
        <fullName evidence="11">Phosphatidylethanolamine:Kdo2-lipid A phosphoethanolamine transferase</fullName>
    </submittedName>
</protein>
<dbReference type="GO" id="GO:0009244">
    <property type="term" value="P:lipopolysaccharide core region biosynthetic process"/>
    <property type="evidence" value="ECO:0007669"/>
    <property type="project" value="TreeGrafter"/>
</dbReference>
<dbReference type="AlphaFoldDB" id="A0A1N6SAZ7"/>
<dbReference type="InterPro" id="IPR017850">
    <property type="entry name" value="Alkaline_phosphatase_core_sf"/>
</dbReference>
<evidence type="ECO:0000256" key="6">
    <source>
        <dbReference type="ARBA" id="ARBA00022989"/>
    </source>
</evidence>
<dbReference type="Pfam" id="PF08019">
    <property type="entry name" value="EptA_B_N"/>
    <property type="match status" value="1"/>
</dbReference>
<evidence type="ECO:0000256" key="4">
    <source>
        <dbReference type="ARBA" id="ARBA00022679"/>
    </source>
</evidence>
<keyword evidence="2" id="KW-1003">Cell membrane</keyword>
<keyword evidence="5 8" id="KW-0812">Transmembrane</keyword>
<reference evidence="11 12" key="1">
    <citation type="submission" date="2017-01" db="EMBL/GenBank/DDBJ databases">
        <authorList>
            <person name="Mah S.A."/>
            <person name="Swanson W.J."/>
            <person name="Moy G.W."/>
            <person name="Vacquier V.D."/>
        </authorList>
    </citation>
    <scope>NUCLEOTIDE SEQUENCE [LARGE SCALE GENOMIC DNA]</scope>
    <source>
        <strain evidence="11 12">DSM 7027</strain>
    </source>
</reference>
<dbReference type="Proteomes" id="UP000186895">
    <property type="component" value="Unassembled WGS sequence"/>
</dbReference>